<gene>
    <name evidence="2" type="ORF">KIN20_007588</name>
</gene>
<proteinExistence type="predicted"/>
<name>A0AAD5QM51_PARTN</name>
<organism evidence="2 3">
    <name type="scientific">Parelaphostrongylus tenuis</name>
    <name type="common">Meningeal worm</name>
    <dbReference type="NCBI Taxonomy" id="148309"/>
    <lineage>
        <taxon>Eukaryota</taxon>
        <taxon>Metazoa</taxon>
        <taxon>Ecdysozoa</taxon>
        <taxon>Nematoda</taxon>
        <taxon>Chromadorea</taxon>
        <taxon>Rhabditida</taxon>
        <taxon>Rhabditina</taxon>
        <taxon>Rhabditomorpha</taxon>
        <taxon>Strongyloidea</taxon>
        <taxon>Metastrongylidae</taxon>
        <taxon>Parelaphostrongylus</taxon>
    </lineage>
</organism>
<feature type="region of interest" description="Disordered" evidence="1">
    <location>
        <begin position="58"/>
        <end position="92"/>
    </location>
</feature>
<feature type="compositionally biased region" description="Acidic residues" evidence="1">
    <location>
        <begin position="67"/>
        <end position="77"/>
    </location>
</feature>
<protein>
    <submittedName>
        <fullName evidence="2">Uncharacterized protein</fullName>
    </submittedName>
</protein>
<evidence type="ECO:0000313" key="3">
    <source>
        <dbReference type="Proteomes" id="UP001196413"/>
    </source>
</evidence>
<dbReference type="EMBL" id="JAHQIW010001102">
    <property type="protein sequence ID" value="KAJ1351551.1"/>
    <property type="molecule type" value="Genomic_DNA"/>
</dbReference>
<evidence type="ECO:0000256" key="1">
    <source>
        <dbReference type="SAM" id="MobiDB-lite"/>
    </source>
</evidence>
<comment type="caution">
    <text evidence="2">The sequence shown here is derived from an EMBL/GenBank/DDBJ whole genome shotgun (WGS) entry which is preliminary data.</text>
</comment>
<dbReference type="AlphaFoldDB" id="A0AAD5QM51"/>
<sequence length="92" mass="9940">MLELDCAATFSTQDYRNAVYRKERISQCSEIISEPAGHAISTTENIRCANVVPGANSVNTERCLNDNESDNDDDDSDGSGSDNGNSGIYESD</sequence>
<accession>A0AAD5QM51</accession>
<reference evidence="2" key="1">
    <citation type="submission" date="2021-06" db="EMBL/GenBank/DDBJ databases">
        <title>Parelaphostrongylus tenuis whole genome reference sequence.</title>
        <authorList>
            <person name="Garwood T.J."/>
            <person name="Larsen P.A."/>
            <person name="Fountain-Jones N.M."/>
            <person name="Garbe J.R."/>
            <person name="Macchietto M.G."/>
            <person name="Kania S.A."/>
            <person name="Gerhold R.W."/>
            <person name="Richards J.E."/>
            <person name="Wolf T.M."/>
        </authorList>
    </citation>
    <scope>NUCLEOTIDE SEQUENCE</scope>
    <source>
        <strain evidence="2">MNPRO001-30</strain>
        <tissue evidence="2">Meninges</tissue>
    </source>
</reference>
<evidence type="ECO:0000313" key="2">
    <source>
        <dbReference type="EMBL" id="KAJ1351551.1"/>
    </source>
</evidence>
<feature type="compositionally biased region" description="Low complexity" evidence="1">
    <location>
        <begin position="78"/>
        <end position="92"/>
    </location>
</feature>
<keyword evidence="3" id="KW-1185">Reference proteome</keyword>
<dbReference type="Proteomes" id="UP001196413">
    <property type="component" value="Unassembled WGS sequence"/>
</dbReference>